<keyword evidence="2" id="KW-1185">Reference proteome</keyword>
<comment type="caution">
    <text evidence="1">The sequence shown here is derived from an EMBL/GenBank/DDBJ whole genome shotgun (WGS) entry which is preliminary data.</text>
</comment>
<accession>A0ACB9DI49</accession>
<reference evidence="1 2" key="2">
    <citation type="journal article" date="2022" name="Mol. Ecol. Resour.">
        <title>The genomes of chicory, endive, great burdock and yacon provide insights into Asteraceae paleo-polyploidization history and plant inulin production.</title>
        <authorList>
            <person name="Fan W."/>
            <person name="Wang S."/>
            <person name="Wang H."/>
            <person name="Wang A."/>
            <person name="Jiang F."/>
            <person name="Liu H."/>
            <person name="Zhao H."/>
            <person name="Xu D."/>
            <person name="Zhang Y."/>
        </authorList>
    </citation>
    <scope>NUCLEOTIDE SEQUENCE [LARGE SCALE GENOMIC DNA]</scope>
    <source>
        <strain evidence="2">cv. Niubang</strain>
    </source>
</reference>
<dbReference type="EMBL" id="CM042049">
    <property type="protein sequence ID" value="KAI3746161.1"/>
    <property type="molecule type" value="Genomic_DNA"/>
</dbReference>
<evidence type="ECO:0000313" key="1">
    <source>
        <dbReference type="EMBL" id="KAI3746161.1"/>
    </source>
</evidence>
<evidence type="ECO:0000313" key="2">
    <source>
        <dbReference type="Proteomes" id="UP001055879"/>
    </source>
</evidence>
<protein>
    <submittedName>
        <fullName evidence="1">Uncharacterized protein</fullName>
    </submittedName>
</protein>
<organism evidence="1 2">
    <name type="scientific">Arctium lappa</name>
    <name type="common">Greater burdock</name>
    <name type="synonym">Lappa major</name>
    <dbReference type="NCBI Taxonomy" id="4217"/>
    <lineage>
        <taxon>Eukaryota</taxon>
        <taxon>Viridiplantae</taxon>
        <taxon>Streptophyta</taxon>
        <taxon>Embryophyta</taxon>
        <taxon>Tracheophyta</taxon>
        <taxon>Spermatophyta</taxon>
        <taxon>Magnoliopsida</taxon>
        <taxon>eudicotyledons</taxon>
        <taxon>Gunneridae</taxon>
        <taxon>Pentapetalae</taxon>
        <taxon>asterids</taxon>
        <taxon>campanulids</taxon>
        <taxon>Asterales</taxon>
        <taxon>Asteraceae</taxon>
        <taxon>Carduoideae</taxon>
        <taxon>Cardueae</taxon>
        <taxon>Arctiinae</taxon>
        <taxon>Arctium</taxon>
    </lineage>
</organism>
<reference evidence="2" key="1">
    <citation type="journal article" date="2022" name="Mol. Ecol. Resour.">
        <title>The genomes of chicory, endive, great burdock and yacon provide insights into Asteraceae palaeo-polyploidization history and plant inulin production.</title>
        <authorList>
            <person name="Fan W."/>
            <person name="Wang S."/>
            <person name="Wang H."/>
            <person name="Wang A."/>
            <person name="Jiang F."/>
            <person name="Liu H."/>
            <person name="Zhao H."/>
            <person name="Xu D."/>
            <person name="Zhang Y."/>
        </authorList>
    </citation>
    <scope>NUCLEOTIDE SEQUENCE [LARGE SCALE GENOMIC DNA]</scope>
    <source>
        <strain evidence="2">cv. Niubang</strain>
    </source>
</reference>
<gene>
    <name evidence="1" type="ORF">L6452_08584</name>
</gene>
<sequence>MYQCNTIGIEDLLKLQITEQSLSGVYARTVEGSAASCLSSCTDDTRTRKHKSRWDQPGDVKPDIESPSNNEHRSKSGRSQQVNHMVQDERQINNDEDRDAPLGFSSPINRQLFPSNRPSTSTCTHCCKSVTSYPQERYISRTLLCSFDHVVG</sequence>
<name>A0ACB9DI49_ARCLA</name>
<proteinExistence type="predicted"/>
<dbReference type="Proteomes" id="UP001055879">
    <property type="component" value="Linkage Group LG03"/>
</dbReference>